<proteinExistence type="inferred from homology"/>
<dbReference type="InterPro" id="IPR013154">
    <property type="entry name" value="ADH-like_N"/>
</dbReference>
<gene>
    <name evidence="10" type="ORF">DKG74_09470</name>
</gene>
<accession>A0A317EBD2</accession>
<organism evidence="10 11">
    <name type="scientific">Zavarzinia aquatilis</name>
    <dbReference type="NCBI Taxonomy" id="2211142"/>
    <lineage>
        <taxon>Bacteria</taxon>
        <taxon>Pseudomonadati</taxon>
        <taxon>Pseudomonadota</taxon>
        <taxon>Alphaproteobacteria</taxon>
        <taxon>Rhodospirillales</taxon>
        <taxon>Zavarziniaceae</taxon>
        <taxon>Zavarzinia</taxon>
    </lineage>
</organism>
<comment type="cofactor">
    <cofactor evidence="1 8">
        <name>Zn(2+)</name>
        <dbReference type="ChEBI" id="CHEBI:29105"/>
    </cofactor>
</comment>
<evidence type="ECO:0000256" key="8">
    <source>
        <dbReference type="RuleBase" id="RU361277"/>
    </source>
</evidence>
<evidence type="ECO:0000256" key="3">
    <source>
        <dbReference type="ARBA" id="ARBA00013190"/>
    </source>
</evidence>
<dbReference type="InterPro" id="IPR013149">
    <property type="entry name" value="ADH-like_C"/>
</dbReference>
<feature type="domain" description="Enoyl reductase (ER)" evidence="9">
    <location>
        <begin position="2"/>
        <end position="318"/>
    </location>
</feature>
<dbReference type="EMBL" id="QGLE01000004">
    <property type="protein sequence ID" value="PWR24408.1"/>
    <property type="molecule type" value="Genomic_DNA"/>
</dbReference>
<dbReference type="AlphaFoldDB" id="A0A317EBD2"/>
<dbReference type="PANTHER" id="PTHR42940">
    <property type="entry name" value="ALCOHOL DEHYDROGENASE 1-RELATED"/>
    <property type="match status" value="1"/>
</dbReference>
<evidence type="ECO:0000256" key="4">
    <source>
        <dbReference type="ARBA" id="ARBA00022723"/>
    </source>
</evidence>
<keyword evidence="4 8" id="KW-0479">Metal-binding</keyword>
<keyword evidence="7" id="KW-0520">NAD</keyword>
<dbReference type="OrthoDB" id="5295340at2"/>
<reference evidence="10 11" key="1">
    <citation type="submission" date="2018-05" db="EMBL/GenBank/DDBJ databases">
        <title>Zavarzinia sp. HR-AS.</title>
        <authorList>
            <person name="Lee Y."/>
            <person name="Jeon C.O."/>
        </authorList>
    </citation>
    <scope>NUCLEOTIDE SEQUENCE [LARGE SCALE GENOMIC DNA]</scope>
    <source>
        <strain evidence="10 11">HR-AS</strain>
    </source>
</reference>
<dbReference type="GO" id="GO:0008270">
    <property type="term" value="F:zinc ion binding"/>
    <property type="evidence" value="ECO:0007669"/>
    <property type="project" value="InterPro"/>
</dbReference>
<dbReference type="SUPFAM" id="SSF50129">
    <property type="entry name" value="GroES-like"/>
    <property type="match status" value="1"/>
</dbReference>
<dbReference type="GO" id="GO:0004022">
    <property type="term" value="F:alcohol dehydrogenase (NAD+) activity"/>
    <property type="evidence" value="ECO:0007669"/>
    <property type="project" value="UniProtKB-EC"/>
</dbReference>
<dbReference type="CDD" id="cd08297">
    <property type="entry name" value="CAD3"/>
    <property type="match status" value="1"/>
</dbReference>
<dbReference type="InterPro" id="IPR020843">
    <property type="entry name" value="ER"/>
</dbReference>
<sequence>MPQPGPGEILIEVAACGVCHSDVHAADGDWNPLPSIPLVPGHEVTGRVAKLGTGVSHLSVGQAVGVAWMGGACGRCEACLNGMETICALGEATGYTRDGGYASHVVARADFVIALPDDADLTAIAPILCAGVTTYRALKRSGARPGQFVGIVGIGGLGHVAVQYAKAMGFRPVAVDVAAEKLALATSLGAEVTVAAGPGAVDAVRDATKGGLHAVVVCATSPRAFESGLDMLRPGGTAVFVGLPPTDADRIPVSISLTANFERSIRGSNVGTRLDLAEAVDFALRGLVKCQIETLPFEAANDALDRLREGKVEGRLVLTLS</sequence>
<dbReference type="EC" id="1.1.1.1" evidence="3"/>
<evidence type="ECO:0000313" key="10">
    <source>
        <dbReference type="EMBL" id="PWR24408.1"/>
    </source>
</evidence>
<dbReference type="InterPro" id="IPR036291">
    <property type="entry name" value="NAD(P)-bd_dom_sf"/>
</dbReference>
<evidence type="ECO:0000256" key="6">
    <source>
        <dbReference type="ARBA" id="ARBA00023002"/>
    </source>
</evidence>
<comment type="similarity">
    <text evidence="2 8">Belongs to the zinc-containing alcohol dehydrogenase family.</text>
</comment>
<evidence type="ECO:0000256" key="2">
    <source>
        <dbReference type="ARBA" id="ARBA00008072"/>
    </source>
</evidence>
<dbReference type="Gene3D" id="3.40.50.720">
    <property type="entry name" value="NAD(P)-binding Rossmann-like Domain"/>
    <property type="match status" value="1"/>
</dbReference>
<evidence type="ECO:0000256" key="7">
    <source>
        <dbReference type="ARBA" id="ARBA00023027"/>
    </source>
</evidence>
<keyword evidence="6" id="KW-0560">Oxidoreductase</keyword>
<dbReference type="SUPFAM" id="SSF51735">
    <property type="entry name" value="NAD(P)-binding Rossmann-fold domains"/>
    <property type="match status" value="1"/>
</dbReference>
<dbReference type="InterPro" id="IPR011032">
    <property type="entry name" value="GroES-like_sf"/>
</dbReference>
<evidence type="ECO:0000256" key="1">
    <source>
        <dbReference type="ARBA" id="ARBA00001947"/>
    </source>
</evidence>
<name>A0A317EBD2_9PROT</name>
<keyword evidence="5 8" id="KW-0862">Zinc</keyword>
<comment type="caution">
    <text evidence="10">The sequence shown here is derived from an EMBL/GenBank/DDBJ whole genome shotgun (WGS) entry which is preliminary data.</text>
</comment>
<dbReference type="FunFam" id="3.40.50.720:FF:000039">
    <property type="entry name" value="Alcohol dehydrogenase AdhP"/>
    <property type="match status" value="1"/>
</dbReference>
<evidence type="ECO:0000259" key="9">
    <source>
        <dbReference type="SMART" id="SM00829"/>
    </source>
</evidence>
<dbReference type="Pfam" id="PF08240">
    <property type="entry name" value="ADH_N"/>
    <property type="match status" value="1"/>
</dbReference>
<evidence type="ECO:0000313" key="11">
    <source>
        <dbReference type="Proteomes" id="UP000245461"/>
    </source>
</evidence>
<dbReference type="Proteomes" id="UP000245461">
    <property type="component" value="Unassembled WGS sequence"/>
</dbReference>
<dbReference type="InterPro" id="IPR002328">
    <property type="entry name" value="ADH_Zn_CS"/>
</dbReference>
<dbReference type="PROSITE" id="PS00059">
    <property type="entry name" value="ADH_ZINC"/>
    <property type="match status" value="1"/>
</dbReference>
<dbReference type="Gene3D" id="3.90.180.10">
    <property type="entry name" value="Medium-chain alcohol dehydrogenases, catalytic domain"/>
    <property type="match status" value="1"/>
</dbReference>
<dbReference type="Pfam" id="PF00107">
    <property type="entry name" value="ADH_zinc_N"/>
    <property type="match status" value="1"/>
</dbReference>
<dbReference type="PANTHER" id="PTHR42940:SF8">
    <property type="entry name" value="VACUOLAR PROTEIN SORTING-ASSOCIATED PROTEIN 11"/>
    <property type="match status" value="1"/>
</dbReference>
<evidence type="ECO:0000256" key="5">
    <source>
        <dbReference type="ARBA" id="ARBA00022833"/>
    </source>
</evidence>
<protein>
    <recommendedName>
        <fullName evidence="3">alcohol dehydrogenase</fullName>
        <ecNumber evidence="3">1.1.1.1</ecNumber>
    </recommendedName>
</protein>
<keyword evidence="11" id="KW-1185">Reference proteome</keyword>
<dbReference type="SMART" id="SM00829">
    <property type="entry name" value="PKS_ER"/>
    <property type="match status" value="1"/>
</dbReference>